<feature type="region of interest" description="Disordered" evidence="1">
    <location>
        <begin position="59"/>
        <end position="79"/>
    </location>
</feature>
<proteinExistence type="predicted"/>
<comment type="caution">
    <text evidence="2">The sequence shown here is derived from an EMBL/GenBank/DDBJ whole genome shotgun (WGS) entry which is preliminary data.</text>
</comment>
<dbReference type="Proteomes" id="UP000235347">
    <property type="component" value="Unassembled WGS sequence"/>
</dbReference>
<organism evidence="2 3">
    <name type="scientific">Trinickia soli</name>
    <dbReference type="NCBI Taxonomy" id="380675"/>
    <lineage>
        <taxon>Bacteria</taxon>
        <taxon>Pseudomonadati</taxon>
        <taxon>Pseudomonadota</taxon>
        <taxon>Betaproteobacteria</taxon>
        <taxon>Burkholderiales</taxon>
        <taxon>Burkholderiaceae</taxon>
        <taxon>Trinickia</taxon>
    </lineage>
</organism>
<reference evidence="2 3" key="1">
    <citation type="submission" date="2018-01" db="EMBL/GenBank/DDBJ databases">
        <title>Whole genome analyses suggest that Burkholderia sensu lato contains two further novel genera in the rhizoxinica-symbiotica group Mycetohabitans gen. nov., and Trinickia gen. nov.: implications for the evolution of diazotrophy and nodulation in the Burkholderiaceae.</title>
        <authorList>
            <person name="Estrada-de los Santos P."/>
            <person name="Palmer M."/>
            <person name="Chavez-Ramirez B."/>
            <person name="Beukes C."/>
            <person name="Steenkamp E.T."/>
            <person name="Hirsch A.M."/>
            <person name="Manyaka P."/>
            <person name="Maluk M."/>
            <person name="Lafos M."/>
            <person name="Crook M."/>
            <person name="Gross E."/>
            <person name="Simon M.F."/>
            <person name="Bueno dos Reis Junior F."/>
            <person name="Poole P.S."/>
            <person name="Venter S.N."/>
            <person name="James E.K."/>
        </authorList>
    </citation>
    <scope>NUCLEOTIDE SEQUENCE [LARGE SCALE GENOMIC DNA]</scope>
    <source>
        <strain evidence="2 3">GP25-8</strain>
    </source>
</reference>
<keyword evidence="3" id="KW-1185">Reference proteome</keyword>
<accession>A0A2N7W209</accession>
<evidence type="ECO:0000256" key="1">
    <source>
        <dbReference type="SAM" id="MobiDB-lite"/>
    </source>
</evidence>
<evidence type="ECO:0000313" key="2">
    <source>
        <dbReference type="EMBL" id="PMS23456.1"/>
    </source>
</evidence>
<evidence type="ECO:0000313" key="3">
    <source>
        <dbReference type="Proteomes" id="UP000235347"/>
    </source>
</evidence>
<dbReference type="EMBL" id="PNYB01000012">
    <property type="protein sequence ID" value="PMS23456.1"/>
    <property type="molecule type" value="Genomic_DNA"/>
</dbReference>
<gene>
    <name evidence="2" type="ORF">C0Z19_15770</name>
</gene>
<sequence length="79" mass="9085">MRPFSCAAINRMGRRLVHTRSDGDGQHRENRARRVRPLPRLARDGVSSRWQVPNTARYRAQTSHGASNGVQQRTHNVRI</sequence>
<name>A0A2N7W209_9BURK</name>
<protein>
    <submittedName>
        <fullName evidence="2">Uncharacterized protein</fullName>
    </submittedName>
</protein>
<dbReference type="AlphaFoldDB" id="A0A2N7W209"/>